<keyword evidence="4" id="KW-0547">Nucleotide-binding</keyword>
<keyword evidence="6" id="KW-0051">Antiviral defense</keyword>
<dbReference type="Pfam" id="PF18967">
    <property type="entry name" value="PycTM"/>
    <property type="match status" value="1"/>
</dbReference>
<proteinExistence type="predicted"/>
<dbReference type="EMBL" id="BMQJ01000006">
    <property type="protein sequence ID" value="GGP97431.1"/>
    <property type="molecule type" value="Genomic_DNA"/>
</dbReference>
<dbReference type="RefSeq" id="WP_189247010.1">
    <property type="nucleotide sequence ID" value="NZ_BMQJ01000006.1"/>
</dbReference>
<organism evidence="10 11">
    <name type="scientific">Streptosporangium pseudovulgare</name>
    <dbReference type="NCBI Taxonomy" id="35765"/>
    <lineage>
        <taxon>Bacteria</taxon>
        <taxon>Bacillati</taxon>
        <taxon>Actinomycetota</taxon>
        <taxon>Actinomycetes</taxon>
        <taxon>Streptosporangiales</taxon>
        <taxon>Streptosporangiaceae</taxon>
        <taxon>Streptosporangium</taxon>
    </lineage>
</organism>
<evidence type="ECO:0000256" key="2">
    <source>
        <dbReference type="ARBA" id="ARBA00022475"/>
    </source>
</evidence>
<evidence type="ECO:0000256" key="4">
    <source>
        <dbReference type="ARBA" id="ARBA00022741"/>
    </source>
</evidence>
<keyword evidence="5 8" id="KW-1133">Transmembrane helix</keyword>
<reference evidence="11" key="1">
    <citation type="journal article" date="2019" name="Int. J. Syst. Evol. Microbiol.">
        <title>The Global Catalogue of Microorganisms (GCM) 10K type strain sequencing project: providing services to taxonomists for standard genome sequencing and annotation.</title>
        <authorList>
            <consortium name="The Broad Institute Genomics Platform"/>
            <consortium name="The Broad Institute Genome Sequencing Center for Infectious Disease"/>
            <person name="Wu L."/>
            <person name="Ma J."/>
        </authorList>
    </citation>
    <scope>NUCLEOTIDE SEQUENCE [LARGE SCALE GENOMIC DNA]</scope>
    <source>
        <strain evidence="11">JCM 3115</strain>
    </source>
</reference>
<dbReference type="Proteomes" id="UP000611554">
    <property type="component" value="Unassembled WGS sequence"/>
</dbReference>
<comment type="subcellular location">
    <subcellularLocation>
        <location evidence="1">Cell membrane</location>
    </subcellularLocation>
</comment>
<evidence type="ECO:0000256" key="6">
    <source>
        <dbReference type="ARBA" id="ARBA00023118"/>
    </source>
</evidence>
<evidence type="ECO:0000256" key="8">
    <source>
        <dbReference type="SAM" id="Phobius"/>
    </source>
</evidence>
<gene>
    <name evidence="10" type="ORF">GCM10010140_29360</name>
</gene>
<comment type="caution">
    <text evidence="10">The sequence shown here is derived from an EMBL/GenBank/DDBJ whole genome shotgun (WGS) entry which is preliminary data.</text>
</comment>
<evidence type="ECO:0000313" key="10">
    <source>
        <dbReference type="EMBL" id="GGP97431.1"/>
    </source>
</evidence>
<sequence>MMPTTGRTPSGPTAAREVLERESAAVRAELARVDAKSGLLLSWAGGAFAVVAALGVTGADRLPGPAAAGLWSSAALLAAAAAVLLTAVRPRIPRDGGTGFVVHAAAGNDAELLYRLDLSETGRLQEAAHEVWLLSRLAVAKYRTIRVAVDLLLLALVVLAVALPLARG</sequence>
<dbReference type="InterPro" id="IPR043760">
    <property type="entry name" value="PycTM_dom"/>
</dbReference>
<keyword evidence="7 8" id="KW-0472">Membrane</keyword>
<protein>
    <recommendedName>
        <fullName evidence="9">Pycsar effector protein domain-containing protein</fullName>
    </recommendedName>
</protein>
<evidence type="ECO:0000256" key="3">
    <source>
        <dbReference type="ARBA" id="ARBA00022692"/>
    </source>
</evidence>
<feature type="transmembrane region" description="Helical" evidence="8">
    <location>
        <begin position="145"/>
        <end position="166"/>
    </location>
</feature>
<name>A0ABQ2QV19_9ACTN</name>
<evidence type="ECO:0000256" key="7">
    <source>
        <dbReference type="ARBA" id="ARBA00023136"/>
    </source>
</evidence>
<evidence type="ECO:0000313" key="11">
    <source>
        <dbReference type="Proteomes" id="UP000611554"/>
    </source>
</evidence>
<feature type="transmembrane region" description="Helical" evidence="8">
    <location>
        <begin position="68"/>
        <end position="88"/>
    </location>
</feature>
<feature type="domain" description="Pycsar effector protein" evidence="9">
    <location>
        <begin position="19"/>
        <end position="164"/>
    </location>
</feature>
<evidence type="ECO:0000256" key="5">
    <source>
        <dbReference type="ARBA" id="ARBA00022989"/>
    </source>
</evidence>
<keyword evidence="11" id="KW-1185">Reference proteome</keyword>
<keyword evidence="2" id="KW-1003">Cell membrane</keyword>
<evidence type="ECO:0000256" key="1">
    <source>
        <dbReference type="ARBA" id="ARBA00004236"/>
    </source>
</evidence>
<evidence type="ECO:0000259" key="9">
    <source>
        <dbReference type="Pfam" id="PF18967"/>
    </source>
</evidence>
<keyword evidence="3 8" id="KW-0812">Transmembrane</keyword>
<feature type="transmembrane region" description="Helical" evidence="8">
    <location>
        <begin position="37"/>
        <end position="56"/>
    </location>
</feature>
<accession>A0ABQ2QV19</accession>